<sequence length="118" mass="13249">MFDTVGGNNPQQRLAKPVLSLWDFVGRVLSLGLRSEIKARTGSHRYFNYHSVQASRWPCGDPGGPVTRAARMHKGPLLLPLHVESLDYRSLLLPIDHLTPFQLRLLLFGVLGQHLSKL</sequence>
<keyword evidence="2" id="KW-1185">Reference proteome</keyword>
<name>A0A2T7PE83_POMCA</name>
<gene>
    <name evidence="1" type="ORF">C0Q70_07136</name>
</gene>
<evidence type="ECO:0000313" key="1">
    <source>
        <dbReference type="EMBL" id="PVD31718.1"/>
    </source>
</evidence>
<dbReference type="Proteomes" id="UP000245119">
    <property type="component" value="Linkage Group LG4"/>
</dbReference>
<organism evidence="1 2">
    <name type="scientific">Pomacea canaliculata</name>
    <name type="common">Golden apple snail</name>
    <dbReference type="NCBI Taxonomy" id="400727"/>
    <lineage>
        <taxon>Eukaryota</taxon>
        <taxon>Metazoa</taxon>
        <taxon>Spiralia</taxon>
        <taxon>Lophotrochozoa</taxon>
        <taxon>Mollusca</taxon>
        <taxon>Gastropoda</taxon>
        <taxon>Caenogastropoda</taxon>
        <taxon>Architaenioglossa</taxon>
        <taxon>Ampullarioidea</taxon>
        <taxon>Ampullariidae</taxon>
        <taxon>Pomacea</taxon>
    </lineage>
</organism>
<evidence type="ECO:0000313" key="2">
    <source>
        <dbReference type="Proteomes" id="UP000245119"/>
    </source>
</evidence>
<protein>
    <submittedName>
        <fullName evidence="1">Uncharacterized protein</fullName>
    </submittedName>
</protein>
<dbReference type="EMBL" id="PZQS01000004">
    <property type="protein sequence ID" value="PVD31718.1"/>
    <property type="molecule type" value="Genomic_DNA"/>
</dbReference>
<comment type="caution">
    <text evidence="1">The sequence shown here is derived from an EMBL/GenBank/DDBJ whole genome shotgun (WGS) entry which is preliminary data.</text>
</comment>
<proteinExistence type="predicted"/>
<dbReference type="AlphaFoldDB" id="A0A2T7PE83"/>
<reference evidence="1 2" key="1">
    <citation type="submission" date="2018-04" db="EMBL/GenBank/DDBJ databases">
        <title>The genome of golden apple snail Pomacea canaliculata provides insight into stress tolerance and invasive adaptation.</title>
        <authorList>
            <person name="Liu C."/>
            <person name="Liu B."/>
            <person name="Ren Y."/>
            <person name="Zhang Y."/>
            <person name="Wang H."/>
            <person name="Li S."/>
            <person name="Jiang F."/>
            <person name="Yin L."/>
            <person name="Zhang G."/>
            <person name="Qian W."/>
            <person name="Fan W."/>
        </authorList>
    </citation>
    <scope>NUCLEOTIDE SEQUENCE [LARGE SCALE GENOMIC DNA]</scope>
    <source>
        <strain evidence="1">SZHN2017</strain>
        <tissue evidence="1">Muscle</tissue>
    </source>
</reference>
<accession>A0A2T7PE83</accession>